<dbReference type="InterPro" id="IPR000571">
    <property type="entry name" value="Znf_CCCH"/>
</dbReference>
<dbReference type="OrthoDB" id="2270193at2759"/>
<dbReference type="EMBL" id="JACBAF010002092">
    <property type="protein sequence ID" value="KAF7168023.1"/>
    <property type="molecule type" value="Genomic_DNA"/>
</dbReference>
<comment type="caution">
    <text evidence="5">The sequence shown here is derived from an EMBL/GenBank/DDBJ whole genome shotgun (WGS) entry which is preliminary data.</text>
</comment>
<keyword evidence="1" id="KW-0863">Zinc-finger</keyword>
<dbReference type="GO" id="GO:0008270">
    <property type="term" value="F:zinc ion binding"/>
    <property type="evidence" value="ECO:0007669"/>
    <property type="project" value="UniProtKB-KW"/>
</dbReference>
<keyword evidence="1" id="KW-0479">Metal-binding</keyword>
<dbReference type="Proteomes" id="UP000662466">
    <property type="component" value="Unassembled WGS sequence"/>
</dbReference>
<evidence type="ECO:0000259" key="3">
    <source>
        <dbReference type="PROSITE" id="PS50103"/>
    </source>
</evidence>
<keyword evidence="1" id="KW-0862">Zinc</keyword>
<keyword evidence="6" id="KW-1185">Reference proteome</keyword>
<evidence type="ECO:0000256" key="1">
    <source>
        <dbReference type="PROSITE-ProRule" id="PRU00723"/>
    </source>
</evidence>
<accession>A0A8H6Q7Y0</accession>
<name>A0A8H6Q7Y0_9EURO</name>
<feature type="domain" description="C3H1-type" evidence="3">
    <location>
        <begin position="272"/>
        <end position="299"/>
    </location>
</feature>
<dbReference type="Pfam" id="PF25542">
    <property type="entry name" value="zf-CCCH_12"/>
    <property type="match status" value="1"/>
</dbReference>
<dbReference type="Proteomes" id="UP000630445">
    <property type="component" value="Unassembled WGS sequence"/>
</dbReference>
<keyword evidence="2" id="KW-0175">Coiled coil</keyword>
<reference evidence="5" key="1">
    <citation type="submission" date="2020-06" db="EMBL/GenBank/DDBJ databases">
        <title>Draft genome sequences of strains closely related to Aspergillus parafelis and Aspergillus hiratsukae.</title>
        <authorList>
            <person name="Dos Santos R.A.C."/>
            <person name="Rivero-Menendez O."/>
            <person name="Steenwyk J.L."/>
            <person name="Mead M.E."/>
            <person name="Goldman G.H."/>
            <person name="Alastruey-Izquierdo A."/>
            <person name="Rokas A."/>
        </authorList>
    </citation>
    <scope>NUCLEOTIDE SEQUENCE</scope>
    <source>
        <strain evidence="4">CNM-CM5793</strain>
        <strain evidence="5">CNM-CM6106</strain>
    </source>
</reference>
<dbReference type="Pfam" id="PF25540">
    <property type="entry name" value="DUF7923"/>
    <property type="match status" value="1"/>
</dbReference>
<dbReference type="PANTHER" id="PTHR37543">
    <property type="entry name" value="CCCH ZINC FINGER DNA BINDING PROTEIN (AFU_ORTHOLOGUE AFUA_5G12760)"/>
    <property type="match status" value="1"/>
</dbReference>
<evidence type="ECO:0000313" key="4">
    <source>
        <dbReference type="EMBL" id="KAF7126249.1"/>
    </source>
</evidence>
<organism evidence="5 7">
    <name type="scientific">Aspergillus hiratsukae</name>
    <dbReference type="NCBI Taxonomy" id="1194566"/>
    <lineage>
        <taxon>Eukaryota</taxon>
        <taxon>Fungi</taxon>
        <taxon>Dikarya</taxon>
        <taxon>Ascomycota</taxon>
        <taxon>Pezizomycotina</taxon>
        <taxon>Eurotiomycetes</taxon>
        <taxon>Eurotiomycetidae</taxon>
        <taxon>Eurotiales</taxon>
        <taxon>Aspergillaceae</taxon>
        <taxon>Aspergillus</taxon>
        <taxon>Aspergillus subgen. Fumigati</taxon>
    </lineage>
</organism>
<dbReference type="InterPro" id="IPR057683">
    <property type="entry name" value="DUF7923"/>
</dbReference>
<sequence>MLSEGEIRALEGQIGTAVRDDQRHHENLQNLLQQFQSLLQSYNGLKSDYEEEKANREKWKNLAKGQERNPFVLVLVDGDGYLFKDHLIKAGSEGGVTAAQLMSESIKSLLQERLPDQANQCRVMVRVYCNLLFLSRTLARAGLAGNEARSLSAFTSNFTRSQDLFDFTDAGDKKEGADFKIREEMFRLFADNTQCKHIFFAGCHDTGYLSLLTPYIGKRDRITLLKGASFHPEFKTLDLPIREMPNVFMSAPLGERQPPAPAPTPAPGFASAARAPVCKHFQKGICKYGNICTKDHTMPGQQLSRTHEDTPSQTLSTARHYAEYLPTTDWMAVIKLIPVNKDGYRLDTYCPMPAKGAWETYNRRIKQHKLCNKLHLGGECSDLDCEFDHSTSDVDPACLAVMRYMMRQRPCPRGPKCRSIKCYLGHMCQKEGCKCVKWSKFGRDTHTIDITVTHWLAPVEHDDHSETTASEANSGVKLMEFEKLPDSSGEGLEISLVPERTVP</sequence>
<evidence type="ECO:0000313" key="7">
    <source>
        <dbReference type="Proteomes" id="UP000662466"/>
    </source>
</evidence>
<feature type="coiled-coil region" evidence="2">
    <location>
        <begin position="28"/>
        <end position="69"/>
    </location>
</feature>
<dbReference type="AlphaFoldDB" id="A0A8H6Q7Y0"/>
<dbReference type="EMBL" id="JACBAD010001940">
    <property type="protein sequence ID" value="KAF7126249.1"/>
    <property type="molecule type" value="Genomic_DNA"/>
</dbReference>
<dbReference type="PROSITE" id="PS50103">
    <property type="entry name" value="ZF_C3H1"/>
    <property type="match status" value="1"/>
</dbReference>
<evidence type="ECO:0000256" key="2">
    <source>
        <dbReference type="SAM" id="Coils"/>
    </source>
</evidence>
<protein>
    <recommendedName>
        <fullName evidence="3">C3H1-type domain-containing protein</fullName>
    </recommendedName>
</protein>
<proteinExistence type="predicted"/>
<feature type="zinc finger region" description="C3H1-type" evidence="1">
    <location>
        <begin position="272"/>
        <end position="299"/>
    </location>
</feature>
<dbReference type="SMART" id="SM00356">
    <property type="entry name" value="ZnF_C3H1"/>
    <property type="match status" value="2"/>
</dbReference>
<evidence type="ECO:0000313" key="6">
    <source>
        <dbReference type="Proteomes" id="UP000630445"/>
    </source>
</evidence>
<dbReference type="Pfam" id="PF25543">
    <property type="entry name" value="zf-CCCH_tandem"/>
    <property type="match status" value="1"/>
</dbReference>
<dbReference type="InterPro" id="IPR057654">
    <property type="entry name" value="Znf-CCCH_tandem"/>
</dbReference>
<evidence type="ECO:0000313" key="5">
    <source>
        <dbReference type="EMBL" id="KAF7168023.1"/>
    </source>
</evidence>
<dbReference type="Gene3D" id="4.10.1000.10">
    <property type="entry name" value="Zinc finger, CCCH-type"/>
    <property type="match status" value="1"/>
</dbReference>
<dbReference type="PANTHER" id="PTHR37543:SF1">
    <property type="entry name" value="CCCH ZINC FINGER DNA BINDING PROTEIN (AFU_ORTHOLOGUE AFUA_5G12760)"/>
    <property type="match status" value="1"/>
</dbReference>
<gene>
    <name evidence="4" type="ORF">CNMCM5793_002744</name>
    <name evidence="5" type="ORF">CNMCM6106_003345</name>
</gene>